<dbReference type="GO" id="GO:0003700">
    <property type="term" value="F:DNA-binding transcription factor activity"/>
    <property type="evidence" value="ECO:0007669"/>
    <property type="project" value="InterPro"/>
</dbReference>
<evidence type="ECO:0000313" key="5">
    <source>
        <dbReference type="EMBL" id="QEC78893.1"/>
    </source>
</evidence>
<protein>
    <submittedName>
        <fullName evidence="5">Helix-turn-helix domain-containing protein</fullName>
    </submittedName>
</protein>
<dbReference type="EMBL" id="CP042437">
    <property type="protein sequence ID" value="QEC78893.1"/>
    <property type="molecule type" value="Genomic_DNA"/>
</dbReference>
<evidence type="ECO:0000256" key="2">
    <source>
        <dbReference type="ARBA" id="ARBA00023125"/>
    </source>
</evidence>
<evidence type="ECO:0000256" key="3">
    <source>
        <dbReference type="ARBA" id="ARBA00023163"/>
    </source>
</evidence>
<dbReference type="PANTHER" id="PTHR43280">
    <property type="entry name" value="ARAC-FAMILY TRANSCRIPTIONAL REGULATOR"/>
    <property type="match status" value="1"/>
</dbReference>
<dbReference type="KEGG" id="mgk:FSB76_24175"/>
<evidence type="ECO:0000256" key="1">
    <source>
        <dbReference type="ARBA" id="ARBA00023015"/>
    </source>
</evidence>
<dbReference type="RefSeq" id="WP_147057971.1">
    <property type="nucleotide sequence ID" value="NZ_CP042437.1"/>
</dbReference>
<dbReference type="PRINTS" id="PR00032">
    <property type="entry name" value="HTHARAC"/>
</dbReference>
<dbReference type="Pfam" id="PF12833">
    <property type="entry name" value="HTH_18"/>
    <property type="match status" value="1"/>
</dbReference>
<reference evidence="5 6" key="1">
    <citation type="journal article" date="2013" name="J. Microbiol.">
        <title>Mucilaginibacter ginsenosidivorax sp. nov., with ginsenoside converting activity isolated from sediment.</title>
        <authorList>
            <person name="Kim J.K."/>
            <person name="Choi T.E."/>
            <person name="Liu Q.M."/>
            <person name="Park H.Y."/>
            <person name="Yi T.H."/>
            <person name="Yoon M.H."/>
            <person name="Kim S.C."/>
            <person name="Im W.T."/>
        </authorList>
    </citation>
    <scope>NUCLEOTIDE SEQUENCE [LARGE SCALE GENOMIC DNA]</scope>
    <source>
        <strain evidence="5 6">KHI28</strain>
    </source>
</reference>
<dbReference type="InterPro" id="IPR020449">
    <property type="entry name" value="Tscrpt_reg_AraC-type_HTH"/>
</dbReference>
<evidence type="ECO:0000313" key="6">
    <source>
        <dbReference type="Proteomes" id="UP000321362"/>
    </source>
</evidence>
<keyword evidence="2" id="KW-0238">DNA-binding</keyword>
<dbReference type="OrthoDB" id="2585681at2"/>
<feature type="domain" description="HTH araC/xylS-type" evidence="4">
    <location>
        <begin position="211"/>
        <end position="315"/>
    </location>
</feature>
<dbReference type="InterPro" id="IPR009057">
    <property type="entry name" value="Homeodomain-like_sf"/>
</dbReference>
<name>A0A5B8W565_9SPHI</name>
<dbReference type="Proteomes" id="UP000321362">
    <property type="component" value="Chromosome"/>
</dbReference>
<keyword evidence="3" id="KW-0804">Transcription</keyword>
<proteinExistence type="predicted"/>
<evidence type="ECO:0000259" key="4">
    <source>
        <dbReference type="PROSITE" id="PS01124"/>
    </source>
</evidence>
<dbReference type="Gene3D" id="1.10.10.60">
    <property type="entry name" value="Homeodomain-like"/>
    <property type="match status" value="1"/>
</dbReference>
<sequence>MKSKKLKDAESSIPYLTDLISFYKHVNAKPPLHADFDVRELDPEVMKSYDFVAKPFRHSFYCITLFMQGNAQLNGGFWKTNLSRPALYFKTPSQVVSWSKPERWLQEYFIVFTDAFLRANPILAELIFDMPFFHLEKAIPFEIDSQEVDLLSGIYRQVLIEYHSSNQDKFSLITSYVHTLLLHVRRLYNKYSENDRELIDHISDREHLLIDNFRKLIRKSITNGTFNEYRKPLQYFAKELSTHPNHLNAVIKRQKQKTAIAFLHEQICMEAQSMLNQTDQTIKQIAFMLGFSDSSHFGNFFKKQTGKTPATYREQNV</sequence>
<dbReference type="SUPFAM" id="SSF46689">
    <property type="entry name" value="Homeodomain-like"/>
    <property type="match status" value="1"/>
</dbReference>
<dbReference type="AlphaFoldDB" id="A0A5B8W565"/>
<dbReference type="PANTHER" id="PTHR43280:SF32">
    <property type="entry name" value="TRANSCRIPTIONAL REGULATORY PROTEIN"/>
    <property type="match status" value="1"/>
</dbReference>
<dbReference type="InterPro" id="IPR018060">
    <property type="entry name" value="HTH_AraC"/>
</dbReference>
<dbReference type="SMART" id="SM00342">
    <property type="entry name" value="HTH_ARAC"/>
    <property type="match status" value="1"/>
</dbReference>
<accession>A0A5B8W565</accession>
<organism evidence="5 6">
    <name type="scientific">Mucilaginibacter ginsenosidivorax</name>
    <dbReference type="NCBI Taxonomy" id="862126"/>
    <lineage>
        <taxon>Bacteria</taxon>
        <taxon>Pseudomonadati</taxon>
        <taxon>Bacteroidota</taxon>
        <taxon>Sphingobacteriia</taxon>
        <taxon>Sphingobacteriales</taxon>
        <taxon>Sphingobacteriaceae</taxon>
        <taxon>Mucilaginibacter</taxon>
    </lineage>
</organism>
<keyword evidence="1" id="KW-0805">Transcription regulation</keyword>
<dbReference type="PROSITE" id="PS01124">
    <property type="entry name" value="HTH_ARAC_FAMILY_2"/>
    <property type="match status" value="1"/>
</dbReference>
<keyword evidence="6" id="KW-1185">Reference proteome</keyword>
<dbReference type="GO" id="GO:0043565">
    <property type="term" value="F:sequence-specific DNA binding"/>
    <property type="evidence" value="ECO:0007669"/>
    <property type="project" value="InterPro"/>
</dbReference>
<gene>
    <name evidence="5" type="ORF">FSB76_24175</name>
</gene>